<feature type="compositionally biased region" description="Acidic residues" evidence="1">
    <location>
        <begin position="151"/>
        <end position="168"/>
    </location>
</feature>
<dbReference type="KEGG" id="aqu:109584674"/>
<dbReference type="EnsemblMetazoa" id="Aqu2.1.22870_001">
    <property type="protein sequence ID" value="Aqu2.1.22870_001"/>
    <property type="gene ID" value="Aqu2.1.22870"/>
</dbReference>
<dbReference type="InParanoid" id="A0A1X7U541"/>
<dbReference type="OrthoDB" id="10664324at2759"/>
<dbReference type="Gene3D" id="3.30.559.30">
    <property type="entry name" value="Nonribosomal peptide synthetase, condensation domain"/>
    <property type="match status" value="1"/>
</dbReference>
<evidence type="ECO:0000313" key="3">
    <source>
        <dbReference type="Proteomes" id="UP000007879"/>
    </source>
</evidence>
<dbReference type="Gene3D" id="3.30.559.10">
    <property type="entry name" value="Chloramphenicol acetyltransferase-like domain"/>
    <property type="match status" value="1"/>
</dbReference>
<feature type="compositionally biased region" description="Polar residues" evidence="1">
    <location>
        <begin position="97"/>
        <end position="106"/>
    </location>
</feature>
<dbReference type="GO" id="GO:0044550">
    <property type="term" value="P:secondary metabolite biosynthetic process"/>
    <property type="evidence" value="ECO:0007669"/>
    <property type="project" value="TreeGrafter"/>
</dbReference>
<feature type="compositionally biased region" description="Basic and acidic residues" evidence="1">
    <location>
        <begin position="141"/>
        <end position="150"/>
    </location>
</feature>
<reference evidence="2" key="2">
    <citation type="submission" date="2017-05" db="UniProtKB">
        <authorList>
            <consortium name="EnsemblMetazoa"/>
        </authorList>
    </citation>
    <scope>IDENTIFICATION</scope>
</reference>
<organism evidence="2">
    <name type="scientific">Amphimedon queenslandica</name>
    <name type="common">Sponge</name>
    <dbReference type="NCBI Taxonomy" id="400682"/>
    <lineage>
        <taxon>Eukaryota</taxon>
        <taxon>Metazoa</taxon>
        <taxon>Porifera</taxon>
        <taxon>Demospongiae</taxon>
        <taxon>Heteroscleromorpha</taxon>
        <taxon>Haplosclerida</taxon>
        <taxon>Niphatidae</taxon>
        <taxon>Amphimedon</taxon>
    </lineage>
</organism>
<reference evidence="3" key="1">
    <citation type="journal article" date="2010" name="Nature">
        <title>The Amphimedon queenslandica genome and the evolution of animal complexity.</title>
        <authorList>
            <person name="Srivastava M."/>
            <person name="Simakov O."/>
            <person name="Chapman J."/>
            <person name="Fahey B."/>
            <person name="Gauthier M.E."/>
            <person name="Mitros T."/>
            <person name="Richards G.S."/>
            <person name="Conaco C."/>
            <person name="Dacre M."/>
            <person name="Hellsten U."/>
            <person name="Larroux C."/>
            <person name="Putnam N.H."/>
            <person name="Stanke M."/>
            <person name="Adamska M."/>
            <person name="Darling A."/>
            <person name="Degnan S.M."/>
            <person name="Oakley T.H."/>
            <person name="Plachetzki D.C."/>
            <person name="Zhai Y."/>
            <person name="Adamski M."/>
            <person name="Calcino A."/>
            <person name="Cummins S.F."/>
            <person name="Goodstein D.M."/>
            <person name="Harris C."/>
            <person name="Jackson D.J."/>
            <person name="Leys S.P."/>
            <person name="Shu S."/>
            <person name="Woodcroft B.J."/>
            <person name="Vervoort M."/>
            <person name="Kosik K.S."/>
            <person name="Manning G."/>
            <person name="Degnan B.M."/>
            <person name="Rokhsar D.S."/>
        </authorList>
    </citation>
    <scope>NUCLEOTIDE SEQUENCE [LARGE SCALE GENOMIC DNA]</scope>
</reference>
<proteinExistence type="predicted"/>
<dbReference type="Proteomes" id="UP000007879">
    <property type="component" value="Unassembled WGS sequence"/>
</dbReference>
<accession>A0A1X7U541</accession>
<dbReference type="PANTHER" id="PTHR45527">
    <property type="entry name" value="NONRIBOSOMAL PEPTIDE SYNTHETASE"/>
    <property type="match status" value="1"/>
</dbReference>
<sequence>MEYRRGGKVNVFPSLLPPQARNDQLLLTVTAMGPPVKPTTPTGGIGGSMGTRLTALSDPSALVQTNKAINREKILARRYTEPNLPLIPPQHVKQLRATRSTVSTRPPSYKLLAPTPTLNGLVLPPIGGSSSSEPHQLMTAQKEDEEKQQSCDEDDESSNESLLDDDESIDDIPLSGIGFKDDSFSSSTALAEVSFSAIKPSDHTSYPVTLIQEQLLAEHQLHVTGAQGSAGYNPRVNNIVRGFEIKGPLDKDLLQQALDKVVNAHAILKSAFRLRNDSNYYCRTSQTDSTVKLELSMSYEKPAELMTLARRKLFTVPIRQEESFKDENGSTHFSDIESVINEPENEEASPSICSSEKEDEASNCQLVSAKLITKSSQDFVLILSFSRIIADYWSSCLFIHQLVDMYGKLEKSPTYRPSMAALRQTRIRQETFKSFESIKTRGGRSIRGGGNSFGVLTKRPLPPPLAPSINKDLKPRVSSLVSFLQVALREKEILVVKSKERLYNFWQSSITATVRRTRGPPRVKVISPIRIPTGITERTSRLGNNRPMTSRLRPLTGRARPITARRISVDQSLSGPATGTHYIKVDEYIGYNFIKNFPEEHKIDKKDLLCLASLSVYILILGRCCRGWDGNRTSNIGPTGPSSRTYLDPLLKFKEREETAESKEELIKRRRGKLDTGTFLIGIDVSLRQLSAEKTQGLFAPLTNTVGLRVDLSSYKSFTDMILALNESVHHCRCNGHFPFSTVADEYGLVHGIPVRFSYYNSNDVQQLSDPDQFFFIETAVGVEKKALSKMGSLCYINPLNTKMDDKCQLELFMWEGVRQYTIEGLFIFQTNGPFKSDQVMRSFNEEMIKLLQLVAQNPNIDTGALVSSIEPPFTNGVIRDKQRRR</sequence>
<dbReference type="PANTHER" id="PTHR45527:SF1">
    <property type="entry name" value="FATTY ACID SYNTHASE"/>
    <property type="match status" value="1"/>
</dbReference>
<evidence type="ECO:0000256" key="1">
    <source>
        <dbReference type="SAM" id="MobiDB-lite"/>
    </source>
</evidence>
<dbReference type="InterPro" id="IPR023213">
    <property type="entry name" value="CAT-like_dom_sf"/>
</dbReference>
<dbReference type="EnsemblMetazoa" id="XM_020000488.1">
    <property type="protein sequence ID" value="XP_019856047.1"/>
    <property type="gene ID" value="LOC109584674"/>
</dbReference>
<protein>
    <recommendedName>
        <fullName evidence="4">Condensation domain-containing protein</fullName>
    </recommendedName>
</protein>
<evidence type="ECO:0000313" key="2">
    <source>
        <dbReference type="EnsemblMetazoa" id="Aqu2.1.22870_001"/>
    </source>
</evidence>
<dbReference type="SUPFAM" id="SSF52777">
    <property type="entry name" value="CoA-dependent acyltransferases"/>
    <property type="match status" value="2"/>
</dbReference>
<dbReference type="GO" id="GO:0043041">
    <property type="term" value="P:amino acid activation for nonribosomal peptide biosynthetic process"/>
    <property type="evidence" value="ECO:0007669"/>
    <property type="project" value="TreeGrafter"/>
</dbReference>
<dbReference type="GO" id="GO:0031177">
    <property type="term" value="F:phosphopantetheine binding"/>
    <property type="evidence" value="ECO:0007669"/>
    <property type="project" value="TreeGrafter"/>
</dbReference>
<dbReference type="AlphaFoldDB" id="A0A1X7U541"/>
<evidence type="ECO:0008006" key="4">
    <source>
        <dbReference type="Google" id="ProtNLM"/>
    </source>
</evidence>
<keyword evidence="3" id="KW-1185">Reference proteome</keyword>
<dbReference type="GO" id="GO:0005737">
    <property type="term" value="C:cytoplasm"/>
    <property type="evidence" value="ECO:0007669"/>
    <property type="project" value="TreeGrafter"/>
</dbReference>
<gene>
    <name evidence="2" type="primary">109584674</name>
</gene>
<name>A0A1X7U541_AMPQE</name>
<feature type="region of interest" description="Disordered" evidence="1">
    <location>
        <begin position="95"/>
        <end position="168"/>
    </location>
</feature>